<dbReference type="InterPro" id="IPR020846">
    <property type="entry name" value="MFS_dom"/>
</dbReference>
<reference evidence="9 10" key="1">
    <citation type="submission" date="2020-03" db="EMBL/GenBank/DDBJ databases">
        <authorList>
            <person name="Wang L."/>
            <person name="He N."/>
            <person name="Li Y."/>
            <person name="Fang Y."/>
            <person name="Zhang F."/>
        </authorList>
    </citation>
    <scope>NUCLEOTIDE SEQUENCE [LARGE SCALE GENOMIC DNA]</scope>
    <source>
        <strain evidence="10">hsmgli-8</strain>
    </source>
</reference>
<organism evidence="9 10">
    <name type="scientific">Pseudomonas quercus</name>
    <dbReference type="NCBI Taxonomy" id="2722792"/>
    <lineage>
        <taxon>Bacteria</taxon>
        <taxon>Pseudomonadati</taxon>
        <taxon>Pseudomonadota</taxon>
        <taxon>Gammaproteobacteria</taxon>
        <taxon>Pseudomonadales</taxon>
        <taxon>Pseudomonadaceae</taxon>
        <taxon>Pseudomonas</taxon>
    </lineage>
</organism>
<dbReference type="InterPro" id="IPR036259">
    <property type="entry name" value="MFS_trans_sf"/>
</dbReference>
<gene>
    <name evidence="9" type="ORF">HBH25_18555</name>
</gene>
<comment type="subcellular location">
    <subcellularLocation>
        <location evidence="1">Cell membrane</location>
        <topology evidence="1">Multi-pass membrane protein</topology>
    </subcellularLocation>
</comment>
<evidence type="ECO:0000256" key="3">
    <source>
        <dbReference type="ARBA" id="ARBA00022475"/>
    </source>
</evidence>
<evidence type="ECO:0000313" key="10">
    <source>
        <dbReference type="Proteomes" id="UP000746535"/>
    </source>
</evidence>
<feature type="transmembrane region" description="Helical" evidence="7">
    <location>
        <begin position="466"/>
        <end position="489"/>
    </location>
</feature>
<protein>
    <submittedName>
        <fullName evidence="9">MFS transporter</fullName>
    </submittedName>
</protein>
<feature type="transmembrane region" description="Helical" evidence="7">
    <location>
        <begin position="99"/>
        <end position="122"/>
    </location>
</feature>
<feature type="transmembrane region" description="Helical" evidence="7">
    <location>
        <begin position="263"/>
        <end position="283"/>
    </location>
</feature>
<feature type="transmembrane region" description="Helical" evidence="7">
    <location>
        <begin position="330"/>
        <end position="347"/>
    </location>
</feature>
<evidence type="ECO:0000259" key="8">
    <source>
        <dbReference type="PROSITE" id="PS50850"/>
    </source>
</evidence>
<dbReference type="InterPro" id="IPR011701">
    <property type="entry name" value="MFS"/>
</dbReference>
<keyword evidence="2" id="KW-0813">Transport</keyword>
<feature type="transmembrane region" description="Helical" evidence="7">
    <location>
        <begin position="160"/>
        <end position="184"/>
    </location>
</feature>
<dbReference type="PRINTS" id="PR01036">
    <property type="entry name" value="TCRTETB"/>
</dbReference>
<dbReference type="RefSeq" id="WP_168085424.1">
    <property type="nucleotide sequence ID" value="NZ_JAAVJI010000013.1"/>
</dbReference>
<evidence type="ECO:0000256" key="5">
    <source>
        <dbReference type="ARBA" id="ARBA00022989"/>
    </source>
</evidence>
<sequence length="498" mass="52463">MPNNPRRWLVLAALSFALLLVAIDMTVLYIALPTLTFALDASTNEKLWIVNMYPLVVAGLLLGAGTLGDRVGHQRLFVGGLTIFGLASLLAAFSPSAPFLIVARAALGIGAAAMMPATLAIISLTFKDERERSIAIGVWTAVASGGAALGPVIGGALLEHFWWGSVFLINIPIVVMTLLLSLRLIDNAPQPNAGPWDLLGSLQAMVCLISFAYLIKEFAKPAPSFIAAVMALLICICCAWLFLQGQRKRGYPLIDMTIFRNAALSSAVLASLAAAGCLMGINLVLSQRLQLVLGMSPLQTGLYFVPLSVGAIVAGPLSGWMLPHIRCDRFLIMALLIYAGAIALFMYSFNHSIVMQAIMLFAMGACVGASMTGASNTIMSSAPPERAGMAASVEEISYELGGGLGIAIFGTLMSLMYSASMVVPGGTADSGPLADGIDRALAASQTLAPDVAERVANNARFAFEQAVHWVMLAAIGILVISAVLVWMNFRRSPSSTAN</sequence>
<feature type="transmembrane region" description="Helical" evidence="7">
    <location>
        <begin position="303"/>
        <end position="323"/>
    </location>
</feature>
<evidence type="ECO:0000256" key="7">
    <source>
        <dbReference type="SAM" id="Phobius"/>
    </source>
</evidence>
<comment type="caution">
    <text evidence="9">The sequence shown here is derived from an EMBL/GenBank/DDBJ whole genome shotgun (WGS) entry which is preliminary data.</text>
</comment>
<accession>A0ABX0YHD0</accession>
<evidence type="ECO:0000256" key="1">
    <source>
        <dbReference type="ARBA" id="ARBA00004651"/>
    </source>
</evidence>
<feature type="domain" description="Major facilitator superfamily (MFS) profile" evidence="8">
    <location>
        <begin position="10"/>
        <end position="493"/>
    </location>
</feature>
<name>A0ABX0YHD0_9PSED</name>
<evidence type="ECO:0000313" key="9">
    <source>
        <dbReference type="EMBL" id="NJP02849.1"/>
    </source>
</evidence>
<feature type="transmembrane region" description="Helical" evidence="7">
    <location>
        <begin position="353"/>
        <end position="375"/>
    </location>
</feature>
<dbReference type="SUPFAM" id="SSF103473">
    <property type="entry name" value="MFS general substrate transporter"/>
    <property type="match status" value="1"/>
</dbReference>
<dbReference type="PANTHER" id="PTHR42718:SF47">
    <property type="entry name" value="METHYL VIOLOGEN RESISTANCE PROTEIN SMVA"/>
    <property type="match status" value="1"/>
</dbReference>
<dbReference type="Gene3D" id="1.20.1720.10">
    <property type="entry name" value="Multidrug resistance protein D"/>
    <property type="match status" value="1"/>
</dbReference>
<proteinExistence type="predicted"/>
<feature type="transmembrane region" description="Helical" evidence="7">
    <location>
        <begin position="221"/>
        <end position="243"/>
    </location>
</feature>
<feature type="transmembrane region" description="Helical" evidence="7">
    <location>
        <begin position="48"/>
        <end position="68"/>
    </location>
</feature>
<dbReference type="Gene3D" id="1.20.1250.20">
    <property type="entry name" value="MFS general substrate transporter like domains"/>
    <property type="match status" value="1"/>
</dbReference>
<keyword evidence="10" id="KW-1185">Reference proteome</keyword>
<dbReference type="CDD" id="cd17321">
    <property type="entry name" value="MFS_MMR_MDR_like"/>
    <property type="match status" value="1"/>
</dbReference>
<feature type="transmembrane region" description="Helical" evidence="7">
    <location>
        <begin position="75"/>
        <end position="93"/>
    </location>
</feature>
<keyword evidence="3" id="KW-1003">Cell membrane</keyword>
<keyword evidence="5 7" id="KW-1133">Transmembrane helix</keyword>
<keyword evidence="6 7" id="KW-0472">Membrane</keyword>
<dbReference type="PROSITE" id="PS50850">
    <property type="entry name" value="MFS"/>
    <property type="match status" value="1"/>
</dbReference>
<dbReference type="EMBL" id="JAAVJI010000013">
    <property type="protein sequence ID" value="NJP02849.1"/>
    <property type="molecule type" value="Genomic_DNA"/>
</dbReference>
<dbReference type="PANTHER" id="PTHR42718">
    <property type="entry name" value="MAJOR FACILITATOR SUPERFAMILY MULTIDRUG TRANSPORTER MFSC"/>
    <property type="match status" value="1"/>
</dbReference>
<keyword evidence="4 7" id="KW-0812">Transmembrane</keyword>
<feature type="transmembrane region" description="Helical" evidence="7">
    <location>
        <begin position="134"/>
        <end position="154"/>
    </location>
</feature>
<feature type="transmembrane region" description="Helical" evidence="7">
    <location>
        <begin position="396"/>
        <end position="417"/>
    </location>
</feature>
<evidence type="ECO:0000256" key="6">
    <source>
        <dbReference type="ARBA" id="ARBA00023136"/>
    </source>
</evidence>
<evidence type="ECO:0000256" key="4">
    <source>
        <dbReference type="ARBA" id="ARBA00022692"/>
    </source>
</evidence>
<dbReference type="Pfam" id="PF07690">
    <property type="entry name" value="MFS_1"/>
    <property type="match status" value="1"/>
</dbReference>
<feature type="transmembrane region" description="Helical" evidence="7">
    <location>
        <begin position="196"/>
        <end position="215"/>
    </location>
</feature>
<evidence type="ECO:0000256" key="2">
    <source>
        <dbReference type="ARBA" id="ARBA00022448"/>
    </source>
</evidence>
<dbReference type="Proteomes" id="UP000746535">
    <property type="component" value="Unassembled WGS sequence"/>
</dbReference>